<dbReference type="InterPro" id="IPR050597">
    <property type="entry name" value="Cytochrome_c_Oxidase_Subunit"/>
</dbReference>
<feature type="binding site" description="covalent" evidence="21">
    <location>
        <position position="237"/>
    </location>
    <ligand>
        <name>heme c</name>
        <dbReference type="ChEBI" id="CHEBI:61717"/>
        <label>2</label>
    </ligand>
</feature>
<evidence type="ECO:0000256" key="15">
    <source>
        <dbReference type="ARBA" id="ARBA00023002"/>
    </source>
</evidence>
<protein>
    <recommendedName>
        <fullName evidence="19">Cbb3-type cytochrome c oxidase subunit</fullName>
    </recommendedName>
</protein>
<reference evidence="26 27" key="2">
    <citation type="submission" date="2017-06" db="EMBL/GenBank/DDBJ databases">
        <authorList>
            <person name="Kim H.J."/>
            <person name="Triplett B.A."/>
        </authorList>
    </citation>
    <scope>NUCLEOTIDE SEQUENCE [LARGE SCALE GENOMIC DNA]</scope>
    <source>
        <strain evidence="26">Kingella_eburonensis</strain>
    </source>
</reference>
<proteinExistence type="inferred from homology"/>
<evidence type="ECO:0000256" key="5">
    <source>
        <dbReference type="ARBA" id="ARBA00022475"/>
    </source>
</evidence>
<comment type="subunit">
    <text evidence="19">Component of the cbb3-type cytochrome c oxidase.</text>
</comment>
<evidence type="ECO:0000256" key="3">
    <source>
        <dbReference type="ARBA" id="ARBA00006113"/>
    </source>
</evidence>
<evidence type="ECO:0000259" key="24">
    <source>
        <dbReference type="PROSITE" id="PS51007"/>
    </source>
</evidence>
<evidence type="ECO:0000256" key="11">
    <source>
        <dbReference type="ARBA" id="ARBA00022737"/>
    </source>
</evidence>
<gene>
    <name evidence="26" type="primary">ccoP2</name>
    <name evidence="25" type="ORF">KEBURONENSIS_01624</name>
    <name evidence="26" type="ORF">KEBURONENSIS_01633</name>
</gene>
<evidence type="ECO:0000313" key="25">
    <source>
        <dbReference type="EMBL" id="SMQ12807.1"/>
    </source>
</evidence>
<keyword evidence="17 19" id="KW-0406">Ion transport</keyword>
<dbReference type="Gene3D" id="1.10.760.10">
    <property type="entry name" value="Cytochrome c-like domain"/>
    <property type="match status" value="2"/>
</dbReference>
<feature type="binding site" description="covalent" evidence="21">
    <location>
        <position position="148"/>
    </location>
    <ligand>
        <name>heme c</name>
        <dbReference type="ChEBI" id="CHEBI:61717"/>
        <label>1</label>
    </ligand>
</feature>
<evidence type="ECO:0000256" key="20">
    <source>
        <dbReference type="PIRSR" id="PIRSR000006-1"/>
    </source>
</evidence>
<evidence type="ECO:0000256" key="18">
    <source>
        <dbReference type="ARBA" id="ARBA00023136"/>
    </source>
</evidence>
<evidence type="ECO:0000256" key="22">
    <source>
        <dbReference type="SAM" id="MobiDB-lite"/>
    </source>
</evidence>
<evidence type="ECO:0000313" key="26">
    <source>
        <dbReference type="EMBL" id="SNB76006.1"/>
    </source>
</evidence>
<dbReference type="AlphaFoldDB" id="A0A238TC90"/>
<dbReference type="GO" id="GO:1902600">
    <property type="term" value="P:proton transmembrane transport"/>
    <property type="evidence" value="ECO:0007669"/>
    <property type="project" value="UniProtKB-KW"/>
</dbReference>
<comment type="subcellular location">
    <subcellularLocation>
        <location evidence="1 19">Cell inner membrane</location>
    </subcellularLocation>
</comment>
<keyword evidence="16 19" id="KW-0408">Iron</keyword>
<feature type="binding site" description="covalent" evidence="21">
    <location>
        <position position="234"/>
    </location>
    <ligand>
        <name>heme c</name>
        <dbReference type="ChEBI" id="CHEBI:61717"/>
        <label>2</label>
    </ligand>
</feature>
<dbReference type="GO" id="GO:0006119">
    <property type="term" value="P:oxidative phosphorylation"/>
    <property type="evidence" value="ECO:0007669"/>
    <property type="project" value="UniProtKB-UniPathway"/>
</dbReference>
<organism evidence="26 27">
    <name type="scientific">Kingella negevensis</name>
    <dbReference type="NCBI Taxonomy" id="1522312"/>
    <lineage>
        <taxon>Bacteria</taxon>
        <taxon>Pseudomonadati</taxon>
        <taxon>Pseudomonadota</taxon>
        <taxon>Betaproteobacteria</taxon>
        <taxon>Neisseriales</taxon>
        <taxon>Neisseriaceae</taxon>
        <taxon>Kingella</taxon>
    </lineage>
</organism>
<keyword evidence="7 19" id="KW-0349">Heme</keyword>
<dbReference type="OrthoDB" id="9811281at2"/>
<comment type="function">
    <text evidence="19">C-type cytochrome. Part of the cbb3-type cytochrome c oxidase complex.</text>
</comment>
<keyword evidence="11" id="KW-0677">Repeat</keyword>
<evidence type="ECO:0000256" key="2">
    <source>
        <dbReference type="ARBA" id="ARBA00004673"/>
    </source>
</evidence>
<evidence type="ECO:0000256" key="6">
    <source>
        <dbReference type="ARBA" id="ARBA00022519"/>
    </source>
</evidence>
<evidence type="ECO:0000256" key="8">
    <source>
        <dbReference type="ARBA" id="ARBA00022660"/>
    </source>
</evidence>
<dbReference type="Pfam" id="PF14715">
    <property type="entry name" value="FixP_N"/>
    <property type="match status" value="1"/>
</dbReference>
<dbReference type="EMBL" id="FXUV01000032">
    <property type="protein sequence ID" value="SMQ12807.1"/>
    <property type="molecule type" value="Genomic_DNA"/>
</dbReference>
<sequence length="327" mass="36222">MESQFTSPFWSYYIIAIVVLAFIYVTFLLLSQNKIKVKKGEEVETMGHSWDGIEEYNNPLPRWWFFMFLGTIAFGIGYLIIYPGLGDYKGIGFNGKPWTSHNQYEAEMAAADKATGALYAKYKGMKVEDVAKDPAAMTIGKNLFDTYCIQCHGSDAKGARGFPNLTDTDWIYGGTPEKIHETIAKGRTGIMAAWGPKFGEDGVKDVANYVMSLSGKEHNEERAARGKEIFAANCITCHGDKGQGIMSTAPNLTDDTWLWGGSEKAIIETITGGRHNQMPTWEGFLSEEKIHLLTAYVWGKSHEQNKALPTDLESKPSEAALKVTAGK</sequence>
<dbReference type="GO" id="GO:0020037">
    <property type="term" value="F:heme binding"/>
    <property type="evidence" value="ECO:0007669"/>
    <property type="project" value="InterPro"/>
</dbReference>
<feature type="domain" description="Cytochrome c" evidence="24">
    <location>
        <begin position="221"/>
        <end position="301"/>
    </location>
</feature>
<evidence type="ECO:0000256" key="16">
    <source>
        <dbReference type="ARBA" id="ARBA00023004"/>
    </source>
</evidence>
<dbReference type="GO" id="GO:0009055">
    <property type="term" value="F:electron transfer activity"/>
    <property type="evidence" value="ECO:0007669"/>
    <property type="project" value="InterPro"/>
</dbReference>
<dbReference type="Gene3D" id="6.10.280.130">
    <property type="match status" value="1"/>
</dbReference>
<evidence type="ECO:0000256" key="10">
    <source>
        <dbReference type="ARBA" id="ARBA00022723"/>
    </source>
</evidence>
<keyword evidence="8 19" id="KW-0679">Respiratory chain</keyword>
<keyword evidence="9 23" id="KW-0812">Transmembrane</keyword>
<feature type="binding site" description="axial binding residue" evidence="20">
    <location>
        <position position="191"/>
    </location>
    <ligand>
        <name>heme c</name>
        <dbReference type="ChEBI" id="CHEBI:61717"/>
        <label>2</label>
    </ligand>
    <ligandPart>
        <name>Fe</name>
        <dbReference type="ChEBI" id="CHEBI:18248"/>
    </ligandPart>
</feature>
<dbReference type="PROSITE" id="PS51007">
    <property type="entry name" value="CYTC"/>
    <property type="match status" value="2"/>
</dbReference>
<feature type="binding site" description="covalent" evidence="21">
    <location>
        <position position="151"/>
    </location>
    <ligand>
        <name>heme c</name>
        <dbReference type="ChEBI" id="CHEBI:61717"/>
        <label>1</label>
    </ligand>
</feature>
<dbReference type="GO" id="GO:0046872">
    <property type="term" value="F:metal ion binding"/>
    <property type="evidence" value="ECO:0007669"/>
    <property type="project" value="UniProtKB-KW"/>
</dbReference>
<evidence type="ECO:0000256" key="1">
    <source>
        <dbReference type="ARBA" id="ARBA00004533"/>
    </source>
</evidence>
<keyword evidence="12 19" id="KW-0375">Hydrogen ion transport</keyword>
<reference evidence="25" key="1">
    <citation type="submission" date="2017-05" db="EMBL/GenBank/DDBJ databases">
        <authorList>
            <person name="Song R."/>
            <person name="Chenine A.L."/>
            <person name="Ruprecht R.M."/>
        </authorList>
    </citation>
    <scope>NUCLEOTIDE SEQUENCE</scope>
    <source>
        <strain evidence="25">Kingella_eburonensis</strain>
    </source>
</reference>
<dbReference type="GO" id="GO:0005886">
    <property type="term" value="C:plasma membrane"/>
    <property type="evidence" value="ECO:0007669"/>
    <property type="project" value="UniProtKB-SubCell"/>
</dbReference>
<dbReference type="EMBL" id="FXUV02000037">
    <property type="protein sequence ID" value="SNB76006.1"/>
    <property type="molecule type" value="Genomic_DNA"/>
</dbReference>
<evidence type="ECO:0000256" key="23">
    <source>
        <dbReference type="SAM" id="Phobius"/>
    </source>
</evidence>
<keyword evidence="13 19" id="KW-0249">Electron transport</keyword>
<dbReference type="Proteomes" id="UP000215450">
    <property type="component" value="Unassembled WGS sequence"/>
</dbReference>
<dbReference type="NCBIfam" id="TIGR00782">
    <property type="entry name" value="ccoP"/>
    <property type="match status" value="1"/>
</dbReference>
<comment type="pathway">
    <text evidence="2 19">Energy metabolism; oxidative phosphorylation.</text>
</comment>
<evidence type="ECO:0000256" key="7">
    <source>
        <dbReference type="ARBA" id="ARBA00022617"/>
    </source>
</evidence>
<accession>A0A238TC90</accession>
<keyword evidence="14 23" id="KW-1133">Transmembrane helix</keyword>
<keyword evidence="27" id="KW-1185">Reference proteome</keyword>
<feature type="binding site" description="axial binding residue" evidence="20">
    <location>
        <position position="152"/>
    </location>
    <ligand>
        <name>heme c</name>
        <dbReference type="ChEBI" id="CHEBI:61717"/>
        <label>1</label>
    </ligand>
    <ligandPart>
        <name>Fe</name>
        <dbReference type="ChEBI" id="CHEBI:18248"/>
    </ligandPart>
</feature>
<evidence type="ECO:0000256" key="4">
    <source>
        <dbReference type="ARBA" id="ARBA00022448"/>
    </source>
</evidence>
<dbReference type="PANTHER" id="PTHR33751:SF1">
    <property type="entry name" value="CBB3-TYPE CYTOCHROME C OXIDASE SUBUNIT FIXP"/>
    <property type="match status" value="1"/>
</dbReference>
<dbReference type="Pfam" id="PF13442">
    <property type="entry name" value="Cytochrome_CBB3"/>
    <property type="match status" value="2"/>
</dbReference>
<dbReference type="RefSeq" id="WP_095062911.1">
    <property type="nucleotide sequence ID" value="NZ_CP123447.1"/>
</dbReference>
<evidence type="ECO:0000256" key="19">
    <source>
        <dbReference type="PIRNR" id="PIRNR000006"/>
    </source>
</evidence>
<feature type="domain" description="Cytochrome c" evidence="24">
    <location>
        <begin position="135"/>
        <end position="214"/>
    </location>
</feature>
<evidence type="ECO:0000256" key="9">
    <source>
        <dbReference type="ARBA" id="ARBA00022692"/>
    </source>
</evidence>
<feature type="transmembrane region" description="Helical" evidence="23">
    <location>
        <begin position="12"/>
        <end position="30"/>
    </location>
</feature>
<dbReference type="UniPathway" id="UPA00705"/>
<evidence type="ECO:0000256" key="13">
    <source>
        <dbReference type="ARBA" id="ARBA00022982"/>
    </source>
</evidence>
<feature type="binding site" description="axial binding residue" evidence="20">
    <location>
        <position position="238"/>
    </location>
    <ligand>
        <name>heme c</name>
        <dbReference type="ChEBI" id="CHEBI:61717"/>
        <label>2</label>
    </ligand>
    <ligandPart>
        <name>Fe</name>
        <dbReference type="ChEBI" id="CHEBI:18248"/>
    </ligandPart>
</feature>
<dbReference type="PANTHER" id="PTHR33751">
    <property type="entry name" value="CBB3-TYPE CYTOCHROME C OXIDASE SUBUNIT FIXP"/>
    <property type="match status" value="1"/>
</dbReference>
<evidence type="ECO:0000256" key="14">
    <source>
        <dbReference type="ARBA" id="ARBA00022989"/>
    </source>
</evidence>
<evidence type="ECO:0000256" key="17">
    <source>
        <dbReference type="ARBA" id="ARBA00023065"/>
    </source>
</evidence>
<feature type="region of interest" description="Disordered" evidence="22">
    <location>
        <begin position="308"/>
        <end position="327"/>
    </location>
</feature>
<dbReference type="GO" id="GO:0016491">
    <property type="term" value="F:oxidoreductase activity"/>
    <property type="evidence" value="ECO:0007669"/>
    <property type="project" value="UniProtKB-KW"/>
</dbReference>
<evidence type="ECO:0000256" key="21">
    <source>
        <dbReference type="PIRSR" id="PIRSR000006-2"/>
    </source>
</evidence>
<comment type="cofactor">
    <cofactor evidence="19 21">
        <name>heme c</name>
        <dbReference type="ChEBI" id="CHEBI:61717"/>
    </cofactor>
    <text evidence="19 21">Binds 2 heme C groups per subunit.</text>
</comment>
<dbReference type="InterPro" id="IPR032858">
    <property type="entry name" value="CcoP_N"/>
</dbReference>
<dbReference type="InterPro" id="IPR038414">
    <property type="entry name" value="CcoP_N_sf"/>
</dbReference>
<evidence type="ECO:0000256" key="12">
    <source>
        <dbReference type="ARBA" id="ARBA00022781"/>
    </source>
</evidence>
<dbReference type="SUPFAM" id="SSF46626">
    <property type="entry name" value="Cytochrome c"/>
    <property type="match status" value="2"/>
</dbReference>
<feature type="transmembrane region" description="Helical" evidence="23">
    <location>
        <begin position="63"/>
        <end position="85"/>
    </location>
</feature>
<keyword evidence="10 19" id="KW-0479">Metal-binding</keyword>
<keyword evidence="15 19" id="KW-0560">Oxidoreductase</keyword>
<comment type="similarity">
    <text evidence="3 19">Belongs to the CcoP / FixP family.</text>
</comment>
<name>A0A238TC90_9NEIS</name>
<keyword evidence="4 19" id="KW-0813">Transport</keyword>
<dbReference type="InterPro" id="IPR036909">
    <property type="entry name" value="Cyt_c-like_dom_sf"/>
</dbReference>
<keyword evidence="18 19" id="KW-0472">Membrane</keyword>
<keyword evidence="6 19" id="KW-0997">Cell inner membrane</keyword>
<feature type="binding site" description="axial binding residue" evidence="20">
    <location>
        <position position="278"/>
    </location>
    <ligand>
        <name>heme c</name>
        <dbReference type="ChEBI" id="CHEBI:61717"/>
        <label>1</label>
    </ligand>
    <ligandPart>
        <name>Fe</name>
        <dbReference type="ChEBI" id="CHEBI:18248"/>
    </ligandPart>
</feature>
<dbReference type="InterPro" id="IPR004678">
    <property type="entry name" value="Cyt_c_oxidase_cbb3_su3"/>
</dbReference>
<evidence type="ECO:0000313" key="27">
    <source>
        <dbReference type="Proteomes" id="UP000215450"/>
    </source>
</evidence>
<dbReference type="PIRSF" id="PIRSF000006">
    <property type="entry name" value="Cbb3-Cox_fixP"/>
    <property type="match status" value="1"/>
</dbReference>
<dbReference type="STRING" id="1522312.GCA_900177895_00669"/>
<keyword evidence="5 19" id="KW-1003">Cell membrane</keyword>
<dbReference type="InterPro" id="IPR009056">
    <property type="entry name" value="Cyt_c-like_dom"/>
</dbReference>